<dbReference type="STRING" id="1745343.A0A2J6QJX5"/>
<dbReference type="GO" id="GO:0000730">
    <property type="term" value="P:DNA recombinase assembly"/>
    <property type="evidence" value="ECO:0007669"/>
    <property type="project" value="TreeGrafter"/>
</dbReference>
<accession>A0A2J6QJX5</accession>
<evidence type="ECO:0000313" key="1">
    <source>
        <dbReference type="EMBL" id="PMD26556.1"/>
    </source>
</evidence>
<dbReference type="InterPro" id="IPR027417">
    <property type="entry name" value="P-loop_NTPase"/>
</dbReference>
<sequence>MTDLTAVLPGFPTHQYVRLLPSLEKNLVTTADLLTLDCVEIAKRAQLPLLDVKRLCNAILEALQEYLGISEGKGVQQSSLLRKTGKDILSSWRTISTLDEDLDHALGGGIPTGYITEITGERHASFLLYFIVTDNLL</sequence>
<dbReference type="GO" id="GO:0042148">
    <property type="term" value="P:DNA strand invasion"/>
    <property type="evidence" value="ECO:0007669"/>
    <property type="project" value="TreeGrafter"/>
</dbReference>
<evidence type="ECO:0000313" key="2">
    <source>
        <dbReference type="Proteomes" id="UP000235672"/>
    </source>
</evidence>
<dbReference type="GO" id="GO:0003690">
    <property type="term" value="F:double-stranded DNA binding"/>
    <property type="evidence" value="ECO:0007669"/>
    <property type="project" value="TreeGrafter"/>
</dbReference>
<dbReference type="Proteomes" id="UP000235672">
    <property type="component" value="Unassembled WGS sequence"/>
</dbReference>
<dbReference type="OrthoDB" id="1861185at2759"/>
<dbReference type="GO" id="GO:0008094">
    <property type="term" value="F:ATP-dependent activity, acting on DNA"/>
    <property type="evidence" value="ECO:0007669"/>
    <property type="project" value="TreeGrafter"/>
</dbReference>
<gene>
    <name evidence="1" type="ORF">NA56DRAFT_289335</name>
</gene>
<reference evidence="1 2" key="1">
    <citation type="submission" date="2016-05" db="EMBL/GenBank/DDBJ databases">
        <title>A degradative enzymes factory behind the ericoid mycorrhizal symbiosis.</title>
        <authorList>
            <consortium name="DOE Joint Genome Institute"/>
            <person name="Martino E."/>
            <person name="Morin E."/>
            <person name="Grelet G."/>
            <person name="Kuo A."/>
            <person name="Kohler A."/>
            <person name="Daghino S."/>
            <person name="Barry K."/>
            <person name="Choi C."/>
            <person name="Cichocki N."/>
            <person name="Clum A."/>
            <person name="Copeland A."/>
            <person name="Hainaut M."/>
            <person name="Haridas S."/>
            <person name="Labutti K."/>
            <person name="Lindquist E."/>
            <person name="Lipzen A."/>
            <person name="Khouja H.-R."/>
            <person name="Murat C."/>
            <person name="Ohm R."/>
            <person name="Olson A."/>
            <person name="Spatafora J."/>
            <person name="Veneault-Fourrey C."/>
            <person name="Henrissat B."/>
            <person name="Grigoriev I."/>
            <person name="Martin F."/>
            <person name="Perotto S."/>
        </authorList>
    </citation>
    <scope>NUCLEOTIDE SEQUENCE [LARGE SCALE GENOMIC DNA]</scope>
    <source>
        <strain evidence="1 2">UAMH 7357</strain>
    </source>
</reference>
<keyword evidence="2" id="KW-1185">Reference proteome</keyword>
<dbReference type="GO" id="GO:0003697">
    <property type="term" value="F:single-stranded DNA binding"/>
    <property type="evidence" value="ECO:0007669"/>
    <property type="project" value="TreeGrafter"/>
</dbReference>
<dbReference type="EMBL" id="KZ613467">
    <property type="protein sequence ID" value="PMD26556.1"/>
    <property type="molecule type" value="Genomic_DNA"/>
</dbReference>
<organism evidence="1 2">
    <name type="scientific">Hyaloscypha hepaticicola</name>
    <dbReference type="NCBI Taxonomy" id="2082293"/>
    <lineage>
        <taxon>Eukaryota</taxon>
        <taxon>Fungi</taxon>
        <taxon>Dikarya</taxon>
        <taxon>Ascomycota</taxon>
        <taxon>Pezizomycotina</taxon>
        <taxon>Leotiomycetes</taxon>
        <taxon>Helotiales</taxon>
        <taxon>Hyaloscyphaceae</taxon>
        <taxon>Hyaloscypha</taxon>
    </lineage>
</organism>
<dbReference type="AlphaFoldDB" id="A0A2J6QJX5"/>
<dbReference type="PANTHER" id="PTHR22942">
    <property type="entry name" value="RECA/RAD51/RADA DNA STRAND-PAIRING FAMILY MEMBER"/>
    <property type="match status" value="1"/>
</dbReference>
<dbReference type="GO" id="GO:0006312">
    <property type="term" value="P:mitotic recombination"/>
    <property type="evidence" value="ECO:0007669"/>
    <property type="project" value="TreeGrafter"/>
</dbReference>
<protein>
    <submittedName>
        <fullName evidence="1">Uncharacterized protein</fullName>
    </submittedName>
</protein>
<dbReference type="PANTHER" id="PTHR22942:SF66">
    <property type="entry name" value="RE19845P"/>
    <property type="match status" value="1"/>
</dbReference>
<proteinExistence type="predicted"/>
<dbReference type="Gene3D" id="3.40.50.300">
    <property type="entry name" value="P-loop containing nucleotide triphosphate hydrolases"/>
    <property type="match status" value="1"/>
</dbReference>
<dbReference type="GO" id="GO:0000150">
    <property type="term" value="F:DNA strand exchange activity"/>
    <property type="evidence" value="ECO:0007669"/>
    <property type="project" value="TreeGrafter"/>
</dbReference>
<name>A0A2J6QJX5_9HELO</name>